<organism evidence="1 2">
    <name type="scientific">Meloidogyne graminicola</name>
    <dbReference type="NCBI Taxonomy" id="189291"/>
    <lineage>
        <taxon>Eukaryota</taxon>
        <taxon>Metazoa</taxon>
        <taxon>Ecdysozoa</taxon>
        <taxon>Nematoda</taxon>
        <taxon>Chromadorea</taxon>
        <taxon>Rhabditida</taxon>
        <taxon>Tylenchina</taxon>
        <taxon>Tylenchomorpha</taxon>
        <taxon>Tylenchoidea</taxon>
        <taxon>Meloidogynidae</taxon>
        <taxon>Meloidogyninae</taxon>
        <taxon>Meloidogyne</taxon>
    </lineage>
</organism>
<proteinExistence type="predicted"/>
<comment type="caution">
    <text evidence="1">The sequence shown here is derived from an EMBL/GenBank/DDBJ whole genome shotgun (WGS) entry which is preliminary data.</text>
</comment>
<protein>
    <submittedName>
        <fullName evidence="1">Uncharacterized protein</fullName>
    </submittedName>
</protein>
<evidence type="ECO:0000313" key="2">
    <source>
        <dbReference type="Proteomes" id="UP000605970"/>
    </source>
</evidence>
<dbReference type="Proteomes" id="UP000605970">
    <property type="component" value="Unassembled WGS sequence"/>
</dbReference>
<evidence type="ECO:0000313" key="1">
    <source>
        <dbReference type="EMBL" id="KAF7637607.1"/>
    </source>
</evidence>
<keyword evidence="2" id="KW-1185">Reference proteome</keyword>
<name>A0A8S9ZWC9_9BILA</name>
<dbReference type="AlphaFoldDB" id="A0A8S9ZWC9"/>
<sequence>MFWHFTKIEKTNISVILKFSKFFTFITRTLAITIIEKLDNGHKHIQHTKSSSIQLSNSSVYGFLDDGPAQYADTLQMLPIRRKLKKKNKIFIKIK</sequence>
<reference evidence="1" key="1">
    <citation type="journal article" date="2020" name="Ecol. Evol.">
        <title>Genome structure and content of the rice root-knot nematode (Meloidogyne graminicola).</title>
        <authorList>
            <person name="Phan N.T."/>
            <person name="Danchin E.G.J."/>
            <person name="Klopp C."/>
            <person name="Perfus-Barbeoch L."/>
            <person name="Kozlowski D.K."/>
            <person name="Koutsovoulos G.D."/>
            <person name="Lopez-Roques C."/>
            <person name="Bouchez O."/>
            <person name="Zahm M."/>
            <person name="Besnard G."/>
            <person name="Bellafiore S."/>
        </authorList>
    </citation>
    <scope>NUCLEOTIDE SEQUENCE</scope>
    <source>
        <strain evidence="1">VN-18</strain>
    </source>
</reference>
<accession>A0A8S9ZWC9</accession>
<dbReference type="EMBL" id="JABEBT010000018">
    <property type="protein sequence ID" value="KAF7637607.1"/>
    <property type="molecule type" value="Genomic_DNA"/>
</dbReference>
<gene>
    <name evidence="1" type="ORF">Mgra_00002863</name>
</gene>